<comment type="caution">
    <text evidence="5">The sequence shown here is derived from an EMBL/GenBank/DDBJ whole genome shotgun (WGS) entry which is preliminary data.</text>
</comment>
<dbReference type="PANTHER" id="PTHR33076">
    <property type="entry name" value="NON-SPECIFIC LIPID-TRANSFER PROTEIN 2-RELATED"/>
    <property type="match status" value="1"/>
</dbReference>
<evidence type="ECO:0000256" key="2">
    <source>
        <dbReference type="ARBA" id="ARBA00023157"/>
    </source>
</evidence>
<evidence type="ECO:0000256" key="3">
    <source>
        <dbReference type="SAM" id="SignalP"/>
    </source>
</evidence>
<feature type="domain" description="Bifunctional inhibitor/plant lipid transfer protein/seed storage helical" evidence="4">
    <location>
        <begin position="36"/>
        <end position="113"/>
    </location>
</feature>
<sequence length="128" mass="14390">MGRLHILSTFMVALSLIWMLDIADSTQVLPAAESICDRIFVYFPYCLGFLVGDPNFGTPSTRCCQHIQKLNILAEHRTGSRTICTCVQLMVKGVNPPLDHSKVRDLPRLCYTPLKFPISDSIDYSKVN</sequence>
<protein>
    <submittedName>
        <fullName evidence="5">Putative plant lipid transfer protein/Par allergen</fullName>
    </submittedName>
</protein>
<evidence type="ECO:0000259" key="4">
    <source>
        <dbReference type="Pfam" id="PF00234"/>
    </source>
</evidence>
<dbReference type="InterPro" id="IPR016140">
    <property type="entry name" value="Bifunc_inhib/LTP/seed_store"/>
</dbReference>
<feature type="signal peptide" evidence="3">
    <location>
        <begin position="1"/>
        <end position="25"/>
    </location>
</feature>
<proteinExistence type="inferred from homology"/>
<dbReference type="Gene3D" id="1.10.110.10">
    <property type="entry name" value="Plant lipid-transfer and hydrophobic proteins"/>
    <property type="match status" value="1"/>
</dbReference>
<keyword evidence="2" id="KW-1015">Disulfide bond</keyword>
<organism evidence="5 6">
    <name type="scientific">Lupinus albus</name>
    <name type="common">White lupine</name>
    <name type="synonym">Lupinus termis</name>
    <dbReference type="NCBI Taxonomy" id="3870"/>
    <lineage>
        <taxon>Eukaryota</taxon>
        <taxon>Viridiplantae</taxon>
        <taxon>Streptophyta</taxon>
        <taxon>Embryophyta</taxon>
        <taxon>Tracheophyta</taxon>
        <taxon>Spermatophyta</taxon>
        <taxon>Magnoliopsida</taxon>
        <taxon>eudicotyledons</taxon>
        <taxon>Gunneridae</taxon>
        <taxon>Pentapetalae</taxon>
        <taxon>rosids</taxon>
        <taxon>fabids</taxon>
        <taxon>Fabales</taxon>
        <taxon>Fabaceae</taxon>
        <taxon>Papilionoideae</taxon>
        <taxon>50 kb inversion clade</taxon>
        <taxon>genistoids sensu lato</taxon>
        <taxon>core genistoids</taxon>
        <taxon>Genisteae</taxon>
        <taxon>Lupinus</taxon>
    </lineage>
</organism>
<feature type="chain" id="PRO_5025441347" evidence="3">
    <location>
        <begin position="26"/>
        <end position="128"/>
    </location>
</feature>
<evidence type="ECO:0000256" key="1">
    <source>
        <dbReference type="ARBA" id="ARBA00009748"/>
    </source>
</evidence>
<dbReference type="PRINTS" id="PR00382">
    <property type="entry name" value="LIPIDTRNSFER"/>
</dbReference>
<dbReference type="InterPro" id="IPR000528">
    <property type="entry name" value="Plant_nsLTP"/>
</dbReference>
<reference evidence="6" key="1">
    <citation type="journal article" date="2020" name="Nat. Commun.">
        <title>Genome sequence of the cluster root forming white lupin.</title>
        <authorList>
            <person name="Hufnagel B."/>
            <person name="Marques A."/>
            <person name="Soriano A."/>
            <person name="Marques L."/>
            <person name="Divol F."/>
            <person name="Doumas P."/>
            <person name="Sallet E."/>
            <person name="Mancinotti D."/>
            <person name="Carrere S."/>
            <person name="Marande W."/>
            <person name="Arribat S."/>
            <person name="Keller J."/>
            <person name="Huneau C."/>
            <person name="Blein T."/>
            <person name="Aime D."/>
            <person name="Laguerre M."/>
            <person name="Taylor J."/>
            <person name="Schubert V."/>
            <person name="Nelson M."/>
            <person name="Geu-Flores F."/>
            <person name="Crespi M."/>
            <person name="Gallardo-Guerrero K."/>
            <person name="Delaux P.-M."/>
            <person name="Salse J."/>
            <person name="Berges H."/>
            <person name="Guyot R."/>
            <person name="Gouzy J."/>
            <person name="Peret B."/>
        </authorList>
    </citation>
    <scope>NUCLEOTIDE SEQUENCE [LARGE SCALE GENOMIC DNA]</scope>
    <source>
        <strain evidence="6">cv. Amiga</strain>
    </source>
</reference>
<dbReference type="SUPFAM" id="SSF47699">
    <property type="entry name" value="Bifunctional inhibitor/lipid-transfer protein/seed storage 2S albumin"/>
    <property type="match status" value="1"/>
</dbReference>
<dbReference type="GO" id="GO:0008289">
    <property type="term" value="F:lipid binding"/>
    <property type="evidence" value="ECO:0007669"/>
    <property type="project" value="InterPro"/>
</dbReference>
<evidence type="ECO:0000313" key="6">
    <source>
        <dbReference type="Proteomes" id="UP000447434"/>
    </source>
</evidence>
<dbReference type="OrthoDB" id="1876592at2759"/>
<dbReference type="EMBL" id="WOCE01000033">
    <property type="protein sequence ID" value="KAE9584393.1"/>
    <property type="molecule type" value="Genomic_DNA"/>
</dbReference>
<name>A0A6A4MSM4_LUPAL</name>
<dbReference type="Pfam" id="PF00234">
    <property type="entry name" value="Tryp_alpha_amyl"/>
    <property type="match status" value="1"/>
</dbReference>
<accession>A0A6A4MSM4</accession>
<dbReference type="AlphaFoldDB" id="A0A6A4MSM4"/>
<gene>
    <name evidence="5" type="ORF">Lalb_Chr00c08g0404761</name>
</gene>
<comment type="similarity">
    <text evidence="1">Belongs to the plant LTP family.</text>
</comment>
<keyword evidence="3" id="KW-0732">Signal</keyword>
<keyword evidence="6" id="KW-1185">Reference proteome</keyword>
<dbReference type="InterPro" id="IPR036312">
    <property type="entry name" value="Bifun_inhib/LTP/seed_sf"/>
</dbReference>
<evidence type="ECO:0000313" key="5">
    <source>
        <dbReference type="EMBL" id="KAE9584393.1"/>
    </source>
</evidence>
<dbReference type="Proteomes" id="UP000447434">
    <property type="component" value="Unassembled WGS sequence"/>
</dbReference>
<dbReference type="GO" id="GO:0006869">
    <property type="term" value="P:lipid transport"/>
    <property type="evidence" value="ECO:0007669"/>
    <property type="project" value="InterPro"/>
</dbReference>